<keyword evidence="6 13" id="KW-0812">Transmembrane</keyword>
<dbReference type="RefSeq" id="WP_085864346.1">
    <property type="nucleotide sequence ID" value="NZ_FWFT01000003.1"/>
</dbReference>
<accession>A0A1Y5SF09</accession>
<dbReference type="InterPro" id="IPR052168">
    <property type="entry name" value="Cytochrome_b561_oxidase"/>
</dbReference>
<evidence type="ECO:0000256" key="7">
    <source>
        <dbReference type="ARBA" id="ARBA00022723"/>
    </source>
</evidence>
<evidence type="ECO:0000256" key="10">
    <source>
        <dbReference type="ARBA" id="ARBA00023004"/>
    </source>
</evidence>
<feature type="transmembrane region" description="Helical" evidence="13">
    <location>
        <begin position="42"/>
        <end position="63"/>
    </location>
</feature>
<protein>
    <submittedName>
        <fullName evidence="15">Prokaryotic cytochrome b561</fullName>
    </submittedName>
</protein>
<dbReference type="AlphaFoldDB" id="A0A1Y5SF09"/>
<sequence>MTSQAKPHGFVTKSIHWLSAGLIGFGYLKGLDTVRQLADPTLFLTEIVFALSIGALFLFRLFWTKQIAGATRLPDDAPRWEQRASRAVHVGLYASVFGIVLSGLGIALAYATPWLGGLFMSAMIGLHEITLAALPLLLIAHVAGAIWHKVIRRDGVMESMTGQLPV</sequence>
<dbReference type="OrthoDB" id="1247465at2"/>
<keyword evidence="10" id="KW-0408">Iron</keyword>
<evidence type="ECO:0000313" key="16">
    <source>
        <dbReference type="Proteomes" id="UP000193623"/>
    </source>
</evidence>
<gene>
    <name evidence="15" type="ORF">PSJ8397_01897</name>
</gene>
<dbReference type="GO" id="GO:0005886">
    <property type="term" value="C:plasma membrane"/>
    <property type="evidence" value="ECO:0007669"/>
    <property type="project" value="UniProtKB-SubCell"/>
</dbReference>
<comment type="cofactor">
    <cofactor evidence="1">
        <name>heme b</name>
        <dbReference type="ChEBI" id="CHEBI:60344"/>
    </cofactor>
</comment>
<evidence type="ECO:0000256" key="13">
    <source>
        <dbReference type="SAM" id="Phobius"/>
    </source>
</evidence>
<evidence type="ECO:0000256" key="12">
    <source>
        <dbReference type="ARBA" id="ARBA00037975"/>
    </source>
</evidence>
<feature type="transmembrane region" description="Helical" evidence="13">
    <location>
        <begin position="90"/>
        <end position="112"/>
    </location>
</feature>
<evidence type="ECO:0000256" key="1">
    <source>
        <dbReference type="ARBA" id="ARBA00001970"/>
    </source>
</evidence>
<evidence type="ECO:0000256" key="4">
    <source>
        <dbReference type="ARBA" id="ARBA00022475"/>
    </source>
</evidence>
<dbReference type="SUPFAM" id="SSF81342">
    <property type="entry name" value="Transmembrane di-heme cytochromes"/>
    <property type="match status" value="1"/>
</dbReference>
<keyword evidence="8" id="KW-0249">Electron transport</keyword>
<dbReference type="EMBL" id="FWFT01000003">
    <property type="protein sequence ID" value="SLN38506.1"/>
    <property type="molecule type" value="Genomic_DNA"/>
</dbReference>
<keyword evidence="9 13" id="KW-1133">Transmembrane helix</keyword>
<evidence type="ECO:0000256" key="2">
    <source>
        <dbReference type="ARBA" id="ARBA00004651"/>
    </source>
</evidence>
<name>A0A1Y5SF09_9RHOB</name>
<evidence type="ECO:0000256" key="5">
    <source>
        <dbReference type="ARBA" id="ARBA00022617"/>
    </source>
</evidence>
<reference evidence="15 16" key="1">
    <citation type="submission" date="2017-03" db="EMBL/GenBank/DDBJ databases">
        <authorList>
            <person name="Afonso C.L."/>
            <person name="Miller P.J."/>
            <person name="Scott M.A."/>
            <person name="Spackman E."/>
            <person name="Goraichik I."/>
            <person name="Dimitrov K.M."/>
            <person name="Suarez D.L."/>
            <person name="Swayne D.E."/>
        </authorList>
    </citation>
    <scope>NUCLEOTIDE SEQUENCE [LARGE SCALE GENOMIC DNA]</scope>
    <source>
        <strain evidence="15 16">CECT 8397</strain>
    </source>
</reference>
<keyword evidence="4" id="KW-1003">Cell membrane</keyword>
<evidence type="ECO:0000256" key="3">
    <source>
        <dbReference type="ARBA" id="ARBA00022448"/>
    </source>
</evidence>
<comment type="similarity">
    <text evidence="12">Belongs to the cytochrome b561 family.</text>
</comment>
<keyword evidence="16" id="KW-1185">Reference proteome</keyword>
<comment type="subcellular location">
    <subcellularLocation>
        <location evidence="2">Cell membrane</location>
        <topology evidence="2">Multi-pass membrane protein</topology>
    </subcellularLocation>
</comment>
<keyword evidence="7" id="KW-0479">Metal-binding</keyword>
<evidence type="ECO:0000256" key="8">
    <source>
        <dbReference type="ARBA" id="ARBA00022982"/>
    </source>
</evidence>
<feature type="domain" description="Cytochrome b561 bacterial/Ni-hydrogenase" evidence="14">
    <location>
        <begin position="9"/>
        <end position="162"/>
    </location>
</feature>
<dbReference type="Proteomes" id="UP000193623">
    <property type="component" value="Unassembled WGS sequence"/>
</dbReference>
<proteinExistence type="inferred from homology"/>
<dbReference type="GO" id="GO:0022904">
    <property type="term" value="P:respiratory electron transport chain"/>
    <property type="evidence" value="ECO:0007669"/>
    <property type="project" value="InterPro"/>
</dbReference>
<evidence type="ECO:0000256" key="9">
    <source>
        <dbReference type="ARBA" id="ARBA00022989"/>
    </source>
</evidence>
<evidence type="ECO:0000256" key="6">
    <source>
        <dbReference type="ARBA" id="ARBA00022692"/>
    </source>
</evidence>
<dbReference type="InterPro" id="IPR016174">
    <property type="entry name" value="Di-haem_cyt_TM"/>
</dbReference>
<dbReference type="GO" id="GO:0009055">
    <property type="term" value="F:electron transfer activity"/>
    <property type="evidence" value="ECO:0007669"/>
    <property type="project" value="InterPro"/>
</dbReference>
<dbReference type="InterPro" id="IPR011577">
    <property type="entry name" value="Cyt_b561_bac/Ni-Hgenase"/>
</dbReference>
<evidence type="ECO:0000256" key="11">
    <source>
        <dbReference type="ARBA" id="ARBA00023136"/>
    </source>
</evidence>
<feature type="transmembrane region" description="Helical" evidence="13">
    <location>
        <begin position="124"/>
        <end position="147"/>
    </location>
</feature>
<dbReference type="Pfam" id="PF01292">
    <property type="entry name" value="Ni_hydr_CYTB"/>
    <property type="match status" value="1"/>
</dbReference>
<dbReference type="PANTHER" id="PTHR30529">
    <property type="entry name" value="CYTOCHROME B561"/>
    <property type="match status" value="1"/>
</dbReference>
<dbReference type="GO" id="GO:0020037">
    <property type="term" value="F:heme binding"/>
    <property type="evidence" value="ECO:0007669"/>
    <property type="project" value="TreeGrafter"/>
</dbReference>
<dbReference type="PANTHER" id="PTHR30529:SF1">
    <property type="entry name" value="CYTOCHROME B561 HOMOLOG 2"/>
    <property type="match status" value="1"/>
</dbReference>
<keyword evidence="11 13" id="KW-0472">Membrane</keyword>
<dbReference type="GO" id="GO:0046872">
    <property type="term" value="F:metal ion binding"/>
    <property type="evidence" value="ECO:0007669"/>
    <property type="project" value="UniProtKB-KW"/>
</dbReference>
<keyword evidence="3" id="KW-0813">Transport</keyword>
<organism evidence="15 16">
    <name type="scientific">Pseudooctadecabacter jejudonensis</name>
    <dbReference type="NCBI Taxonomy" id="1391910"/>
    <lineage>
        <taxon>Bacteria</taxon>
        <taxon>Pseudomonadati</taxon>
        <taxon>Pseudomonadota</taxon>
        <taxon>Alphaproteobacteria</taxon>
        <taxon>Rhodobacterales</taxon>
        <taxon>Paracoccaceae</taxon>
        <taxon>Pseudooctadecabacter</taxon>
    </lineage>
</organism>
<evidence type="ECO:0000313" key="15">
    <source>
        <dbReference type="EMBL" id="SLN38506.1"/>
    </source>
</evidence>
<keyword evidence="5" id="KW-0349">Heme</keyword>
<evidence type="ECO:0000259" key="14">
    <source>
        <dbReference type="Pfam" id="PF01292"/>
    </source>
</evidence>